<feature type="domain" description="Asn/Gln amidotransferase" evidence="7">
    <location>
        <begin position="494"/>
        <end position="637"/>
    </location>
</feature>
<evidence type="ECO:0000256" key="5">
    <source>
        <dbReference type="ARBA" id="ARBA00047913"/>
    </source>
</evidence>
<evidence type="ECO:0000256" key="4">
    <source>
        <dbReference type="ARBA" id="ARBA00022917"/>
    </source>
</evidence>
<name>A0A8B3S3Z7_9EURY</name>
<keyword evidence="4 6" id="KW-0648">Protein biosynthesis</keyword>
<dbReference type="Gene3D" id="1.10.10.410">
    <property type="match status" value="1"/>
</dbReference>
<dbReference type="GO" id="GO:0016740">
    <property type="term" value="F:transferase activity"/>
    <property type="evidence" value="ECO:0007669"/>
    <property type="project" value="UniProtKB-KW"/>
</dbReference>
<dbReference type="InterPro" id="IPR023168">
    <property type="entry name" value="GatB_Yqey_C_2"/>
</dbReference>
<gene>
    <name evidence="6" type="primary">gatE</name>
    <name evidence="8" type="ORF">AEth_00897</name>
</gene>
<dbReference type="GO" id="GO:0070681">
    <property type="term" value="P:glutaminyl-tRNAGln biosynthesis via transamidation"/>
    <property type="evidence" value="ECO:0007669"/>
    <property type="project" value="TreeGrafter"/>
</dbReference>
<dbReference type="InterPro" id="IPR017958">
    <property type="entry name" value="Gln-tRNA_amidoTrfase_suB_CS"/>
</dbReference>
<dbReference type="GO" id="GO:0050567">
    <property type="term" value="F:glutaminyl-tRNA synthase (glutamine-hydrolyzing) activity"/>
    <property type="evidence" value="ECO:0007669"/>
    <property type="project" value="UniProtKB-UniRule"/>
</dbReference>
<comment type="caution">
    <text evidence="8">The sequence shown here is derived from an EMBL/GenBank/DDBJ whole genome shotgun (WGS) entry which is preliminary data.</text>
</comment>
<dbReference type="HAMAP" id="MF_00588">
    <property type="entry name" value="GatE"/>
    <property type="match status" value="1"/>
</dbReference>
<accession>A0A8B3S3Z7</accession>
<evidence type="ECO:0000256" key="1">
    <source>
        <dbReference type="ARBA" id="ARBA00022598"/>
    </source>
</evidence>
<evidence type="ECO:0000256" key="3">
    <source>
        <dbReference type="ARBA" id="ARBA00022840"/>
    </source>
</evidence>
<proteinExistence type="inferred from homology"/>
<dbReference type="Gene3D" id="1.10.150.380">
    <property type="entry name" value="GatB domain, N-terminal subdomain"/>
    <property type="match status" value="1"/>
</dbReference>
<dbReference type="Pfam" id="PF02934">
    <property type="entry name" value="GatB_N"/>
    <property type="match status" value="1"/>
</dbReference>
<sequence>MYFIYLEAMNNHFPELKCGIEIHQQLNTKEKLFCKCPTRRRDTVESNLEFHRFLRATTSEMGEIDRAALEETKIQKKYIYKAYDSTCLVENDEEPPGKLNMDALDIALTMSKMLHMHPVDELYSMRKIVVDGSNTAGFQRTGLVATDGYIDVGGGRVGISVICLEEEAAQKIKDSGESVIYSLDRLGIPLVEICTAPDIKTPEQARDVAAYIGMLLRSTGRVKRGLGTIRQDVNISIIGGARVEIKGVQELVLLPAILNKERQRQINLIDIKDKLNERGAAVDGTITDVTDLFKNTDVPVLKRELELDGTITILAVKLKRFAGIVGNEHDMLLSTEFSDRAKKLGVNGILHTDKLPTQYIKADARKLADSEVNDLKKTLNADEEDCIVIVSNSNKKRARSALESVIIRAQEALVCVPEETRRMFPGGTSAYMRPLPGAARMYPETDVLPVPITQERLEKIKLPELLTIKKERFRNQYNLNDELANLISQSENAYLFEQIISAVPGAKPTIVIKTLHTTIGELQKEGYNTGGITLNHLVDLFNFSAEGSIPNEAIKEVLKAITIHSQVSLRDLLTELRLAGADIAGAEMLIGKIVKEREEFVKQRGLDAAGPLMGVVMKELRGKVGGQQISQILKRKIEEIFEN</sequence>
<dbReference type="InterPro" id="IPR003789">
    <property type="entry name" value="Asn/Gln_tRNA_amidoTrase-B-like"/>
</dbReference>
<dbReference type="GO" id="GO:0005737">
    <property type="term" value="C:cytoplasm"/>
    <property type="evidence" value="ECO:0007669"/>
    <property type="project" value="InterPro"/>
</dbReference>
<comment type="subunit">
    <text evidence="6">Heterodimer of GatD and GatE.</text>
</comment>
<dbReference type="InterPro" id="IPR004115">
    <property type="entry name" value="GAD-like_sf"/>
</dbReference>
<dbReference type="GO" id="GO:0004812">
    <property type="term" value="F:aminoacyl-tRNA ligase activity"/>
    <property type="evidence" value="ECO:0007669"/>
    <property type="project" value="InterPro"/>
</dbReference>
<reference evidence="9" key="1">
    <citation type="submission" date="2019-01" db="EMBL/GenBank/DDBJ databases">
        <title>Anaerobic oxidation of ethane by archaea from a marine hydrocarbon seep.</title>
        <authorList>
            <person name="Musat F."/>
        </authorList>
    </citation>
    <scope>NUCLEOTIDE SEQUENCE [LARGE SCALE GENOMIC DNA]</scope>
</reference>
<dbReference type="InterPro" id="IPR014746">
    <property type="entry name" value="Gln_synth/guanido_kin_cat_dom"/>
</dbReference>
<dbReference type="InterPro" id="IPR017959">
    <property type="entry name" value="Asn/Gln-tRNA_amidoTrfase_suB/E"/>
</dbReference>
<dbReference type="InterPro" id="IPR006075">
    <property type="entry name" value="Asn/Gln-tRNA_Trfase_suB/E_cat"/>
</dbReference>
<dbReference type="Gene3D" id="3.30.1360.30">
    <property type="entry name" value="GAD-like domain"/>
    <property type="match status" value="1"/>
</dbReference>
<keyword evidence="1 6" id="KW-0436">Ligase</keyword>
<protein>
    <recommendedName>
        <fullName evidence="6">Glutamyl-tRNA(Gln) amidotransferase subunit E</fullName>
        <shortName evidence="6">Glu-ADT subunit E</shortName>
        <ecNumber evidence="6">6.3.5.-</ecNumber>
    </recommendedName>
</protein>
<dbReference type="PROSITE" id="PS01234">
    <property type="entry name" value="GATB"/>
    <property type="match status" value="1"/>
</dbReference>
<dbReference type="Proteomes" id="UP000291831">
    <property type="component" value="Unassembled WGS sequence"/>
</dbReference>
<dbReference type="SMART" id="SM00845">
    <property type="entry name" value="GatB_Yqey"/>
    <property type="match status" value="1"/>
</dbReference>
<dbReference type="AlphaFoldDB" id="A0A8B3S3Z7"/>
<dbReference type="NCBIfam" id="NF003107">
    <property type="entry name" value="PRK04028.1"/>
    <property type="match status" value="1"/>
</dbReference>
<organism evidence="8 9">
    <name type="scientific">Candidatus Argoarchaeum ethanivorans</name>
    <dbReference type="NCBI Taxonomy" id="2608793"/>
    <lineage>
        <taxon>Archaea</taxon>
        <taxon>Methanobacteriati</taxon>
        <taxon>Methanobacteriota</taxon>
        <taxon>Stenosarchaea group</taxon>
        <taxon>Methanomicrobia</taxon>
        <taxon>Methanosarcinales</taxon>
        <taxon>Methanosarcinales incertae sedis</taxon>
        <taxon>GOM Arc I cluster</taxon>
        <taxon>Candidatus Argoarchaeum</taxon>
    </lineage>
</organism>
<dbReference type="InterPro" id="IPR004414">
    <property type="entry name" value="GatE"/>
</dbReference>
<evidence type="ECO:0000259" key="7">
    <source>
        <dbReference type="SMART" id="SM00845"/>
    </source>
</evidence>
<evidence type="ECO:0000256" key="6">
    <source>
        <dbReference type="HAMAP-Rule" id="MF_00588"/>
    </source>
</evidence>
<dbReference type="GO" id="GO:0005524">
    <property type="term" value="F:ATP binding"/>
    <property type="evidence" value="ECO:0007669"/>
    <property type="project" value="UniProtKB-KW"/>
</dbReference>
<dbReference type="EC" id="6.3.5.-" evidence="6"/>
<evidence type="ECO:0000313" key="8">
    <source>
        <dbReference type="EMBL" id="RZB30943.1"/>
    </source>
</evidence>
<dbReference type="SUPFAM" id="SSF89095">
    <property type="entry name" value="GatB/YqeY motif"/>
    <property type="match status" value="2"/>
</dbReference>
<dbReference type="PANTHER" id="PTHR11659">
    <property type="entry name" value="GLUTAMYL-TRNA GLN AMIDOTRANSFERASE SUBUNIT B MITOCHONDRIAL AND PROKARYOTIC PET112-RELATED"/>
    <property type="match status" value="1"/>
</dbReference>
<evidence type="ECO:0000313" key="9">
    <source>
        <dbReference type="Proteomes" id="UP000291831"/>
    </source>
</evidence>
<dbReference type="SUPFAM" id="SSF55931">
    <property type="entry name" value="Glutamine synthetase/guanido kinase"/>
    <property type="match status" value="1"/>
</dbReference>
<dbReference type="NCBIfam" id="TIGR00134">
    <property type="entry name" value="gatE_arch"/>
    <property type="match status" value="1"/>
</dbReference>
<comment type="function">
    <text evidence="6">Allows the formation of correctly charged Gln-tRNA(Gln) through the transamidation of misacylated Glu-tRNA(Gln) in organisms which lack glutaminyl-tRNA synthetase. The reaction takes place in the presence of glutamine and ATP through an activated gamma-phospho-Glu-tRNA(Gln). The GatDE system is specific for glutamate and does not act on aspartate.</text>
</comment>
<dbReference type="SUPFAM" id="SSF55261">
    <property type="entry name" value="GAD domain-like"/>
    <property type="match status" value="1"/>
</dbReference>
<dbReference type="InterPro" id="IPR018027">
    <property type="entry name" value="Asn/Gln_amidotransferase"/>
</dbReference>
<keyword evidence="8" id="KW-0808">Transferase</keyword>
<comment type="similarity">
    <text evidence="6">Belongs to the GatB/GatE family. GatE subfamily.</text>
</comment>
<keyword evidence="3 6" id="KW-0067">ATP-binding</keyword>
<evidence type="ECO:0000256" key="2">
    <source>
        <dbReference type="ARBA" id="ARBA00022741"/>
    </source>
</evidence>
<dbReference type="InterPro" id="IPR042114">
    <property type="entry name" value="GatB_C_1"/>
</dbReference>
<dbReference type="Pfam" id="PF02637">
    <property type="entry name" value="GatB_Yqey"/>
    <property type="match status" value="1"/>
</dbReference>
<dbReference type="EMBL" id="RPGO01000024">
    <property type="protein sequence ID" value="RZB30943.1"/>
    <property type="molecule type" value="Genomic_DNA"/>
</dbReference>
<dbReference type="PANTHER" id="PTHR11659:SF2">
    <property type="entry name" value="GLUTAMYL-TRNA(GLN) AMIDOTRANSFERASE SUBUNIT E"/>
    <property type="match status" value="1"/>
</dbReference>
<keyword evidence="2 6" id="KW-0547">Nucleotide-binding</keyword>
<dbReference type="GO" id="GO:0006412">
    <property type="term" value="P:translation"/>
    <property type="evidence" value="ECO:0007669"/>
    <property type="project" value="UniProtKB-UniRule"/>
</dbReference>
<comment type="catalytic activity">
    <reaction evidence="5 6">
        <text>L-glutamyl-tRNA(Gln) + L-glutamine + ATP + H2O = L-glutaminyl-tRNA(Gln) + L-glutamate + ADP + phosphate + H(+)</text>
        <dbReference type="Rhea" id="RHEA:17521"/>
        <dbReference type="Rhea" id="RHEA-COMP:9681"/>
        <dbReference type="Rhea" id="RHEA-COMP:9684"/>
        <dbReference type="ChEBI" id="CHEBI:15377"/>
        <dbReference type="ChEBI" id="CHEBI:15378"/>
        <dbReference type="ChEBI" id="CHEBI:29985"/>
        <dbReference type="ChEBI" id="CHEBI:30616"/>
        <dbReference type="ChEBI" id="CHEBI:43474"/>
        <dbReference type="ChEBI" id="CHEBI:58359"/>
        <dbReference type="ChEBI" id="CHEBI:78520"/>
        <dbReference type="ChEBI" id="CHEBI:78521"/>
        <dbReference type="ChEBI" id="CHEBI:456216"/>
    </reaction>
</comment>